<dbReference type="KEGG" id="fli:Fleli_2915"/>
<keyword evidence="3" id="KW-1185">Reference proteome</keyword>
<evidence type="ECO:0000313" key="3">
    <source>
        <dbReference type="Proteomes" id="UP000006054"/>
    </source>
</evidence>
<dbReference type="HOGENOM" id="CLU_1774670_0_0_10"/>
<proteinExistence type="predicted"/>
<keyword evidence="1" id="KW-0472">Membrane</keyword>
<dbReference type="STRING" id="880071.Fleli_2915"/>
<accession>I4AMS9</accession>
<reference evidence="3" key="1">
    <citation type="submission" date="2012-06" db="EMBL/GenBank/DDBJ databases">
        <title>The complete genome of Flexibacter litoralis DSM 6794.</title>
        <authorList>
            <person name="Lucas S."/>
            <person name="Copeland A."/>
            <person name="Lapidus A."/>
            <person name="Glavina del Rio T."/>
            <person name="Dalin E."/>
            <person name="Tice H."/>
            <person name="Bruce D."/>
            <person name="Goodwin L."/>
            <person name="Pitluck S."/>
            <person name="Peters L."/>
            <person name="Ovchinnikova G."/>
            <person name="Lu M."/>
            <person name="Kyrpides N."/>
            <person name="Mavromatis K."/>
            <person name="Ivanova N."/>
            <person name="Brettin T."/>
            <person name="Detter J.C."/>
            <person name="Han C."/>
            <person name="Larimer F."/>
            <person name="Land M."/>
            <person name="Hauser L."/>
            <person name="Markowitz V."/>
            <person name="Cheng J.-F."/>
            <person name="Hugenholtz P."/>
            <person name="Woyke T."/>
            <person name="Wu D."/>
            <person name="Spring S."/>
            <person name="Lang E."/>
            <person name="Kopitz M."/>
            <person name="Brambilla E."/>
            <person name="Klenk H.-P."/>
            <person name="Eisen J.A."/>
        </authorList>
    </citation>
    <scope>NUCLEOTIDE SEQUENCE [LARGE SCALE GENOMIC DNA]</scope>
    <source>
        <strain evidence="3">ATCC 23117 / DSM 6794 / NBRC 15988 / NCIMB 1366 / Sio-4</strain>
    </source>
</reference>
<dbReference type="Proteomes" id="UP000006054">
    <property type="component" value="Chromosome"/>
</dbReference>
<protein>
    <submittedName>
        <fullName evidence="2">Uncharacterized protein</fullName>
    </submittedName>
</protein>
<dbReference type="EMBL" id="CP003345">
    <property type="protein sequence ID" value="AFM05264.1"/>
    <property type="molecule type" value="Genomic_DNA"/>
</dbReference>
<organism evidence="2 3">
    <name type="scientific">Bernardetia litoralis (strain ATCC 23117 / DSM 6794 / NBRC 15988 / NCIMB 1366 / Fx l1 / Sio-4)</name>
    <name type="common">Flexibacter litoralis</name>
    <dbReference type="NCBI Taxonomy" id="880071"/>
    <lineage>
        <taxon>Bacteria</taxon>
        <taxon>Pseudomonadati</taxon>
        <taxon>Bacteroidota</taxon>
        <taxon>Cytophagia</taxon>
        <taxon>Cytophagales</taxon>
        <taxon>Bernardetiaceae</taxon>
        <taxon>Bernardetia</taxon>
    </lineage>
</organism>
<keyword evidence="1" id="KW-1133">Transmembrane helix</keyword>
<keyword evidence="1" id="KW-0812">Transmembrane</keyword>
<name>I4AMS9_BERLS</name>
<evidence type="ECO:0000256" key="1">
    <source>
        <dbReference type="SAM" id="Phobius"/>
    </source>
</evidence>
<feature type="transmembrane region" description="Helical" evidence="1">
    <location>
        <begin position="12"/>
        <end position="32"/>
    </location>
</feature>
<evidence type="ECO:0000313" key="2">
    <source>
        <dbReference type="EMBL" id="AFM05264.1"/>
    </source>
</evidence>
<dbReference type="RefSeq" id="WP_014798698.1">
    <property type="nucleotide sequence ID" value="NC_018018.1"/>
</dbReference>
<sequence length="146" mass="16343" precursor="true">MSKTIFTPSRNFLMTCFMLVLIVFSTTIRFVGVEINTIENNFISLDNQTEIDFSLGNISSGTKKNLSKSDSKQEKEPLTLKTAHSSDALLQGIVTTELFQNIILTPSIEFSCISFSSQTINSISYYFSSSSFFKTLFRCFISPNAP</sequence>
<gene>
    <name evidence="2" type="ordered locus">Fleli_2915</name>
</gene>
<dbReference type="AlphaFoldDB" id="I4AMS9"/>